<evidence type="ECO:0000256" key="6">
    <source>
        <dbReference type="ARBA" id="ARBA00023136"/>
    </source>
</evidence>
<comment type="similarity">
    <text evidence="2">Belongs to the Rht family.</text>
</comment>
<feature type="transmembrane region" description="Helical" evidence="7">
    <location>
        <begin position="61"/>
        <end position="86"/>
    </location>
</feature>
<keyword evidence="9" id="KW-1185">Reference proteome</keyword>
<dbReference type="Pfam" id="PF01810">
    <property type="entry name" value="LysE"/>
    <property type="match status" value="1"/>
</dbReference>
<dbReference type="EMBL" id="SMGD01000014">
    <property type="protein sequence ID" value="TCK47535.1"/>
    <property type="molecule type" value="Genomic_DNA"/>
</dbReference>
<keyword evidence="3" id="KW-1003">Cell membrane</keyword>
<dbReference type="PANTHER" id="PTHR30086">
    <property type="entry name" value="ARGININE EXPORTER PROTEIN ARGO"/>
    <property type="match status" value="1"/>
</dbReference>
<organism evidence="8 9">
    <name type="scientific">Celerinatantimonas diazotrophica</name>
    <dbReference type="NCBI Taxonomy" id="412034"/>
    <lineage>
        <taxon>Bacteria</taxon>
        <taxon>Pseudomonadati</taxon>
        <taxon>Pseudomonadota</taxon>
        <taxon>Gammaproteobacteria</taxon>
        <taxon>Celerinatantimonadaceae</taxon>
        <taxon>Celerinatantimonas</taxon>
    </lineage>
</organism>
<dbReference type="OrthoDB" id="9804822at2"/>
<evidence type="ECO:0000256" key="4">
    <source>
        <dbReference type="ARBA" id="ARBA00022692"/>
    </source>
</evidence>
<protein>
    <submittedName>
        <fullName evidence="8">Threonine/homoserine/homoserine lactone efflux protein</fullName>
    </submittedName>
</protein>
<comment type="subcellular location">
    <subcellularLocation>
        <location evidence="1">Cell membrane</location>
        <topology evidence="1">Multi-pass membrane protein</topology>
    </subcellularLocation>
</comment>
<feature type="transmembrane region" description="Helical" evidence="7">
    <location>
        <begin position="6"/>
        <end position="26"/>
    </location>
</feature>
<reference evidence="8 9" key="1">
    <citation type="submission" date="2019-03" db="EMBL/GenBank/DDBJ databases">
        <title>Genomic Encyclopedia of Type Strains, Phase IV (KMG-IV): sequencing the most valuable type-strain genomes for metagenomic binning, comparative biology and taxonomic classification.</title>
        <authorList>
            <person name="Goeker M."/>
        </authorList>
    </citation>
    <scope>NUCLEOTIDE SEQUENCE [LARGE SCALE GENOMIC DNA]</scope>
    <source>
        <strain evidence="8 9">DSM 18577</strain>
    </source>
</reference>
<keyword evidence="6 7" id="KW-0472">Membrane</keyword>
<evidence type="ECO:0000256" key="2">
    <source>
        <dbReference type="ARBA" id="ARBA00007928"/>
    </source>
</evidence>
<dbReference type="GO" id="GO:0005886">
    <property type="term" value="C:plasma membrane"/>
    <property type="evidence" value="ECO:0007669"/>
    <property type="project" value="UniProtKB-SubCell"/>
</dbReference>
<evidence type="ECO:0000313" key="9">
    <source>
        <dbReference type="Proteomes" id="UP000295565"/>
    </source>
</evidence>
<feature type="transmembrane region" description="Helical" evidence="7">
    <location>
        <begin position="110"/>
        <end position="135"/>
    </location>
</feature>
<keyword evidence="4 7" id="KW-0812">Transmembrane</keyword>
<feature type="transmembrane region" description="Helical" evidence="7">
    <location>
        <begin position="182"/>
        <end position="201"/>
    </location>
</feature>
<proteinExistence type="inferred from homology"/>
<feature type="transmembrane region" description="Helical" evidence="7">
    <location>
        <begin position="141"/>
        <end position="161"/>
    </location>
</feature>
<evidence type="ECO:0000313" key="8">
    <source>
        <dbReference type="EMBL" id="TCK47535.1"/>
    </source>
</evidence>
<dbReference type="Proteomes" id="UP000295565">
    <property type="component" value="Unassembled WGS sequence"/>
</dbReference>
<feature type="transmembrane region" description="Helical" evidence="7">
    <location>
        <begin position="33"/>
        <end position="55"/>
    </location>
</feature>
<dbReference type="GO" id="GO:0042970">
    <property type="term" value="F:homoserine transmembrane transporter activity"/>
    <property type="evidence" value="ECO:0007669"/>
    <property type="project" value="TreeGrafter"/>
</dbReference>
<dbReference type="InterPro" id="IPR001123">
    <property type="entry name" value="LeuE-type"/>
</dbReference>
<accession>A0A4R1JA71</accession>
<keyword evidence="5 7" id="KW-1133">Transmembrane helix</keyword>
<dbReference type="RefSeq" id="WP_131913345.1">
    <property type="nucleotide sequence ID" value="NZ_OU594967.1"/>
</dbReference>
<evidence type="ECO:0000256" key="5">
    <source>
        <dbReference type="ARBA" id="ARBA00022989"/>
    </source>
</evidence>
<evidence type="ECO:0000256" key="1">
    <source>
        <dbReference type="ARBA" id="ARBA00004651"/>
    </source>
</evidence>
<gene>
    <name evidence="8" type="ORF">EV690_2566</name>
</gene>
<dbReference type="PIRSF" id="PIRSF006324">
    <property type="entry name" value="LeuE"/>
    <property type="match status" value="1"/>
</dbReference>
<evidence type="ECO:0000256" key="3">
    <source>
        <dbReference type="ARBA" id="ARBA00022475"/>
    </source>
</evidence>
<evidence type="ECO:0000256" key="7">
    <source>
        <dbReference type="SAM" id="Phobius"/>
    </source>
</evidence>
<comment type="caution">
    <text evidence="8">The sequence shown here is derived from an EMBL/GenBank/DDBJ whole genome shotgun (WGS) entry which is preliminary data.</text>
</comment>
<dbReference type="PANTHER" id="PTHR30086:SF14">
    <property type="entry name" value="HOMOSERINE_HOMOSERINE LACTONE EFFLUX PROTEIN"/>
    <property type="match status" value="1"/>
</dbReference>
<name>A0A4R1JA71_9GAMM</name>
<sequence length="203" mass="21874">MTSYGVFLLIAALTVLSPGPGVLLTLSNSLRDGITGALSGIAGIVLGTLLVSFVSASSLGLLLATSTVAFSIMKWVGAAYLIYLGVKKWRTGTKSFAFSKPKREGKRGHFFEGFLIQVTNPKAVFFFMAIFPQFVNYSQGFAIQFSALVLSYVALVLFIHFGYANLARFAKRSLDSAQSQKYLNRVSGAIFISFGIGLANANR</sequence>
<dbReference type="AlphaFoldDB" id="A0A4R1JA71"/>